<feature type="compositionally biased region" description="Acidic residues" evidence="2">
    <location>
        <begin position="363"/>
        <end position="375"/>
    </location>
</feature>
<proteinExistence type="inferred from homology"/>
<reference evidence="3" key="1">
    <citation type="submission" date="2022-07" db="EMBL/GenBank/DDBJ databases">
        <title>Genome Sequence of Leucocoprinus birnbaumii.</title>
        <authorList>
            <person name="Buettner E."/>
        </authorList>
    </citation>
    <scope>NUCLEOTIDE SEQUENCE</scope>
    <source>
        <strain evidence="3">VT141</strain>
    </source>
</reference>
<dbReference type="InterPro" id="IPR036188">
    <property type="entry name" value="FAD/NAD-bd_sf"/>
</dbReference>
<dbReference type="SUPFAM" id="SSF51905">
    <property type="entry name" value="FAD/NAD(P)-binding domain"/>
    <property type="match status" value="1"/>
</dbReference>
<dbReference type="Gene3D" id="3.30.519.10">
    <property type="entry name" value="Guanine Nucleotide Dissociation Inhibitor, domain 2"/>
    <property type="match status" value="1"/>
</dbReference>
<keyword evidence="4" id="KW-1185">Reference proteome</keyword>
<dbReference type="GO" id="GO:0005968">
    <property type="term" value="C:Rab-protein geranylgeranyltransferase complex"/>
    <property type="evidence" value="ECO:0007669"/>
    <property type="project" value="TreeGrafter"/>
</dbReference>
<evidence type="ECO:0000256" key="1">
    <source>
        <dbReference type="ARBA" id="ARBA00005593"/>
    </source>
</evidence>
<accession>A0AAD5VM16</accession>
<name>A0AAD5VM16_9AGAR</name>
<evidence type="ECO:0000313" key="4">
    <source>
        <dbReference type="Proteomes" id="UP001213000"/>
    </source>
</evidence>
<dbReference type="Gene3D" id="3.50.50.60">
    <property type="entry name" value="FAD/NAD(P)-binding domain"/>
    <property type="match status" value="2"/>
</dbReference>
<comment type="similarity">
    <text evidence="1">Belongs to the Rab GDI family.</text>
</comment>
<protein>
    <recommendedName>
        <fullName evidence="5">Rab proteins geranylgeranyltransferase</fullName>
    </recommendedName>
</protein>
<organism evidence="3 4">
    <name type="scientific">Leucocoprinus birnbaumii</name>
    <dbReference type="NCBI Taxonomy" id="56174"/>
    <lineage>
        <taxon>Eukaryota</taxon>
        <taxon>Fungi</taxon>
        <taxon>Dikarya</taxon>
        <taxon>Basidiomycota</taxon>
        <taxon>Agaricomycotina</taxon>
        <taxon>Agaricomycetes</taxon>
        <taxon>Agaricomycetidae</taxon>
        <taxon>Agaricales</taxon>
        <taxon>Agaricineae</taxon>
        <taxon>Agaricaceae</taxon>
        <taxon>Leucocoprinus</taxon>
    </lineage>
</organism>
<dbReference type="Pfam" id="PF00996">
    <property type="entry name" value="GDI"/>
    <property type="match status" value="1"/>
</dbReference>
<dbReference type="PRINTS" id="PR00891">
    <property type="entry name" value="RABGDIREP"/>
</dbReference>
<gene>
    <name evidence="3" type="ORF">NP233_g8579</name>
</gene>
<dbReference type="GO" id="GO:0005092">
    <property type="term" value="F:GDP-dissociation inhibitor activity"/>
    <property type="evidence" value="ECO:0007669"/>
    <property type="project" value="InterPro"/>
</dbReference>
<dbReference type="GO" id="GO:0007264">
    <property type="term" value="P:small GTPase-mediated signal transduction"/>
    <property type="evidence" value="ECO:0007669"/>
    <property type="project" value="InterPro"/>
</dbReference>
<evidence type="ECO:0008006" key="5">
    <source>
        <dbReference type="Google" id="ProtNLM"/>
    </source>
</evidence>
<dbReference type="Proteomes" id="UP001213000">
    <property type="component" value="Unassembled WGS sequence"/>
</dbReference>
<feature type="region of interest" description="Disordered" evidence="2">
    <location>
        <begin position="355"/>
        <end position="389"/>
    </location>
</feature>
<feature type="region of interest" description="Disordered" evidence="2">
    <location>
        <begin position="269"/>
        <end position="288"/>
    </location>
</feature>
<dbReference type="GO" id="GO:0005634">
    <property type="term" value="C:nucleus"/>
    <property type="evidence" value="ECO:0007669"/>
    <property type="project" value="TreeGrafter"/>
</dbReference>
<dbReference type="AlphaFoldDB" id="A0AAD5VM16"/>
<dbReference type="PANTHER" id="PTHR11787">
    <property type="entry name" value="RAB GDP-DISSOCIATION INHIBITOR"/>
    <property type="match status" value="1"/>
</dbReference>
<dbReference type="PANTHER" id="PTHR11787:SF4">
    <property type="entry name" value="CHM, RAB ESCORT PROTEIN 1"/>
    <property type="match status" value="1"/>
</dbReference>
<feature type="compositionally biased region" description="Polar residues" evidence="2">
    <location>
        <begin position="269"/>
        <end position="286"/>
    </location>
</feature>
<dbReference type="EMBL" id="JANIEX010000704">
    <property type="protein sequence ID" value="KAJ3563993.1"/>
    <property type="molecule type" value="Genomic_DNA"/>
</dbReference>
<sequence>MEDSKFDVIILGTGLTESIVAAALSKWSFRVAHIDQNPYYGGEEASLNLEEFAKWIDGISTVSGKFSNGTRSVTVPPYARQYSICLCPTINPALGPFIDALIQSGVSKYSGFRLLERVAVYDGKGSFRAVPGSKEDVFKNKDISLIQKRRLMRFLTFAAGDFEESNELQGKHDLPFIQFLESVFSLSHELATVIAYALAYSSRPTDPTISVLPRIQRYLRSVGRYGASPFLVGHYGGVGEISQGFCRTAAVSGAVYILGRQISTISTNIHPESDVTPAQTTSTDPSQRPYRYSVTLEDIPEPLCAHVVVGPPNCIPERMRRHRQDSPIAHSYKASYTPTCVVRCVAIVEHPIVPHAFSPQNDEPSDYDDHDDDTDADARDSQPEGAAGAADKVLDTEVLVFPPGTLDGGSADASAVVLVTGEGTLSAPKGKYIVYIGLPVISNNPPDATQMLQPYLDAILRLGKDEAQVPLFTSFHTENLNTHLPPAKDPSEKGTWIIPPPVPLGPLGDVADAATRNAETLFHTVIDALDNSEERYQKEDSHNGGIWPRIAVTEDED</sequence>
<dbReference type="GO" id="GO:0016192">
    <property type="term" value="P:vesicle-mediated transport"/>
    <property type="evidence" value="ECO:0007669"/>
    <property type="project" value="TreeGrafter"/>
</dbReference>
<comment type="caution">
    <text evidence="3">The sequence shown here is derived from an EMBL/GenBank/DDBJ whole genome shotgun (WGS) entry which is preliminary data.</text>
</comment>
<evidence type="ECO:0000256" key="2">
    <source>
        <dbReference type="SAM" id="MobiDB-lite"/>
    </source>
</evidence>
<evidence type="ECO:0000313" key="3">
    <source>
        <dbReference type="EMBL" id="KAJ3563993.1"/>
    </source>
</evidence>
<dbReference type="InterPro" id="IPR018203">
    <property type="entry name" value="GDP_dissociation_inhibitor"/>
</dbReference>
<dbReference type="GO" id="GO:0005829">
    <property type="term" value="C:cytosol"/>
    <property type="evidence" value="ECO:0007669"/>
    <property type="project" value="TreeGrafter"/>
</dbReference>